<evidence type="ECO:0000256" key="1">
    <source>
        <dbReference type="ARBA" id="ARBA00009013"/>
    </source>
</evidence>
<comment type="similarity">
    <text evidence="1 2">Belongs to the anti-sigma-factor antagonist family.</text>
</comment>
<evidence type="ECO:0000313" key="5">
    <source>
        <dbReference type="Proteomes" id="UP000661607"/>
    </source>
</evidence>
<dbReference type="PANTHER" id="PTHR33495">
    <property type="entry name" value="ANTI-SIGMA FACTOR ANTAGONIST TM_1081-RELATED-RELATED"/>
    <property type="match status" value="1"/>
</dbReference>
<dbReference type="NCBIfam" id="TIGR00377">
    <property type="entry name" value="ant_ant_sig"/>
    <property type="match status" value="1"/>
</dbReference>
<dbReference type="Gene3D" id="3.30.750.24">
    <property type="entry name" value="STAS domain"/>
    <property type="match status" value="1"/>
</dbReference>
<dbReference type="PANTHER" id="PTHR33495:SF2">
    <property type="entry name" value="ANTI-SIGMA FACTOR ANTAGONIST TM_1081-RELATED"/>
    <property type="match status" value="1"/>
</dbReference>
<sequence>MQHLKPTGTGQDDRVVVSPRGEIDMATVDQLRAELVRALADRVGVAPVLEIDMSQVSFMDCSGLGVLVSFKQSLQRKGGDLGLTNVPARVDRLLDCLGFDHLLEAAPGISRQSAPSSTNSAPVSE</sequence>
<gene>
    <name evidence="4" type="ORF">H4W81_008755</name>
</gene>
<evidence type="ECO:0000259" key="3">
    <source>
        <dbReference type="PROSITE" id="PS50801"/>
    </source>
</evidence>
<organism evidence="4 5">
    <name type="scientific">Nonomuraea africana</name>
    <dbReference type="NCBI Taxonomy" id="46171"/>
    <lineage>
        <taxon>Bacteria</taxon>
        <taxon>Bacillati</taxon>
        <taxon>Actinomycetota</taxon>
        <taxon>Actinomycetes</taxon>
        <taxon>Streptosporangiales</taxon>
        <taxon>Streptosporangiaceae</taxon>
        <taxon>Nonomuraea</taxon>
    </lineage>
</organism>
<dbReference type="EMBL" id="JADBEF010000001">
    <property type="protein sequence ID" value="MBE1565976.1"/>
    <property type="molecule type" value="Genomic_DNA"/>
</dbReference>
<keyword evidence="5" id="KW-1185">Reference proteome</keyword>
<dbReference type="SUPFAM" id="SSF52091">
    <property type="entry name" value="SpoIIaa-like"/>
    <property type="match status" value="1"/>
</dbReference>
<dbReference type="CDD" id="cd07043">
    <property type="entry name" value="STAS_anti-anti-sigma_factors"/>
    <property type="match status" value="1"/>
</dbReference>
<dbReference type="Pfam" id="PF01740">
    <property type="entry name" value="STAS"/>
    <property type="match status" value="1"/>
</dbReference>
<reference evidence="4 5" key="1">
    <citation type="submission" date="2020-10" db="EMBL/GenBank/DDBJ databases">
        <title>Sequencing the genomes of 1000 actinobacteria strains.</title>
        <authorList>
            <person name="Klenk H.-P."/>
        </authorList>
    </citation>
    <scope>NUCLEOTIDE SEQUENCE [LARGE SCALE GENOMIC DNA]</scope>
    <source>
        <strain evidence="4 5">DSM 43748</strain>
    </source>
</reference>
<dbReference type="RefSeq" id="WP_192780090.1">
    <property type="nucleotide sequence ID" value="NZ_BAAASY010000010.1"/>
</dbReference>
<proteinExistence type="inferred from homology"/>
<protein>
    <recommendedName>
        <fullName evidence="2">Anti-sigma factor antagonist</fullName>
    </recommendedName>
</protein>
<dbReference type="InterPro" id="IPR036513">
    <property type="entry name" value="STAS_dom_sf"/>
</dbReference>
<name>A0ABR9KW62_9ACTN</name>
<comment type="caution">
    <text evidence="4">The sequence shown here is derived from an EMBL/GenBank/DDBJ whole genome shotgun (WGS) entry which is preliminary data.</text>
</comment>
<dbReference type="InterPro" id="IPR003658">
    <property type="entry name" value="Anti-sigma_ant"/>
</dbReference>
<dbReference type="PROSITE" id="PS50801">
    <property type="entry name" value="STAS"/>
    <property type="match status" value="1"/>
</dbReference>
<evidence type="ECO:0000256" key="2">
    <source>
        <dbReference type="RuleBase" id="RU003749"/>
    </source>
</evidence>
<dbReference type="InterPro" id="IPR002645">
    <property type="entry name" value="STAS_dom"/>
</dbReference>
<dbReference type="Proteomes" id="UP000661607">
    <property type="component" value="Unassembled WGS sequence"/>
</dbReference>
<accession>A0ABR9KW62</accession>
<feature type="domain" description="STAS" evidence="3">
    <location>
        <begin position="4"/>
        <end position="104"/>
    </location>
</feature>
<evidence type="ECO:0000313" key="4">
    <source>
        <dbReference type="EMBL" id="MBE1565976.1"/>
    </source>
</evidence>